<evidence type="ECO:0000313" key="3">
    <source>
        <dbReference type="Proteomes" id="UP000030755"/>
    </source>
</evidence>
<dbReference type="HOGENOM" id="CLU_754697_0_0_1"/>
<gene>
    <name evidence="2" type="ORF">O9G_001115</name>
</gene>
<dbReference type="AlphaFoldDB" id="A0A075ASA3"/>
<keyword evidence="1" id="KW-1133">Transmembrane helix</keyword>
<keyword evidence="1" id="KW-0472">Membrane</keyword>
<name>A0A075ASA3_ROZAC</name>
<protein>
    <submittedName>
        <fullName evidence="2">Uncharacterized protein</fullName>
    </submittedName>
</protein>
<accession>A0A075ASA3</accession>
<evidence type="ECO:0000256" key="1">
    <source>
        <dbReference type="SAM" id="Phobius"/>
    </source>
</evidence>
<organism evidence="2 3">
    <name type="scientific">Rozella allomycis (strain CSF55)</name>
    <dbReference type="NCBI Taxonomy" id="988480"/>
    <lineage>
        <taxon>Eukaryota</taxon>
        <taxon>Fungi</taxon>
        <taxon>Fungi incertae sedis</taxon>
        <taxon>Cryptomycota</taxon>
        <taxon>Cryptomycota incertae sedis</taxon>
        <taxon>Rozella</taxon>
    </lineage>
</organism>
<dbReference type="Proteomes" id="UP000030755">
    <property type="component" value="Unassembled WGS sequence"/>
</dbReference>
<dbReference type="EMBL" id="KE561071">
    <property type="protein sequence ID" value="EPZ33146.1"/>
    <property type="molecule type" value="Genomic_DNA"/>
</dbReference>
<keyword evidence="1" id="KW-0812">Transmembrane</keyword>
<reference evidence="2 3" key="1">
    <citation type="journal article" date="2013" name="Curr. Biol.">
        <title>Shared signatures of parasitism and phylogenomics unite Cryptomycota and microsporidia.</title>
        <authorList>
            <person name="James T.Y."/>
            <person name="Pelin A."/>
            <person name="Bonen L."/>
            <person name="Ahrendt S."/>
            <person name="Sain D."/>
            <person name="Corradi N."/>
            <person name="Stajich J.E."/>
        </authorList>
    </citation>
    <scope>NUCLEOTIDE SEQUENCE [LARGE SCALE GENOMIC DNA]</scope>
    <source>
        <strain evidence="2 3">CSF55</strain>
    </source>
</reference>
<sequence>MIGKSLLLNKLLGITDSAIEYDKKSKKYTWISNNSTNFESDILNTANLMVVPEGIHEIDNDILCLDGLIFISDALLPFDSENEKDFYHRYIRNIPTVILYNQFTRNVKCNFCPGDFPHLIPDFPILCTSLKSDSDKTFIEFQGKLLEKLRDTDTKMKTKQRISYYDQVFHENWKSKMLRNKVNEIDELSKLLENVSESRDQQENFADELTEYTFKLRCIYPWNYYKKFEMCKFNDIKFSSTCHYITIAMHDLNKTIIDYESKVDFTLSEYMWEIQKQNDENENCKAIGLLISALVTPALNVAVGFIYLYFGWKSVVKKAVQRRREGQKLLVRSVNEKYEAILNEKFGELERRIDILMKRKDEQLKAI</sequence>
<feature type="transmembrane region" description="Helical" evidence="1">
    <location>
        <begin position="286"/>
        <end position="310"/>
    </location>
</feature>
<keyword evidence="3" id="KW-1185">Reference proteome</keyword>
<proteinExistence type="predicted"/>
<evidence type="ECO:0000313" key="2">
    <source>
        <dbReference type="EMBL" id="EPZ33146.1"/>
    </source>
</evidence>